<organism evidence="3 4">
    <name type="scientific">Photobacterium profundum (strain SS9)</name>
    <dbReference type="NCBI Taxonomy" id="298386"/>
    <lineage>
        <taxon>Bacteria</taxon>
        <taxon>Pseudomonadati</taxon>
        <taxon>Pseudomonadota</taxon>
        <taxon>Gammaproteobacteria</taxon>
        <taxon>Vibrionales</taxon>
        <taxon>Vibrionaceae</taxon>
        <taxon>Photobacterium</taxon>
    </lineage>
</organism>
<proteinExistence type="predicted"/>
<gene>
    <name evidence="3" type="ordered locus">PBPRA1799</name>
</gene>
<dbReference type="AlphaFoldDB" id="Q6LR72"/>
<dbReference type="PANTHER" id="PTHR35149:SF1">
    <property type="entry name" value="DUF5655 DOMAIN-CONTAINING PROTEIN"/>
    <property type="match status" value="1"/>
</dbReference>
<dbReference type="eggNOG" id="COG1479">
    <property type="taxonomic scope" value="Bacteria"/>
</dbReference>
<dbReference type="InterPro" id="IPR011089">
    <property type="entry name" value="GmrSD_C"/>
</dbReference>
<accession>Q6LR72</accession>
<evidence type="ECO:0008006" key="5">
    <source>
        <dbReference type="Google" id="ProtNLM"/>
    </source>
</evidence>
<dbReference type="InterPro" id="IPR004919">
    <property type="entry name" value="GmrSD_N"/>
</dbReference>
<dbReference type="EMBL" id="CR378668">
    <property type="protein sequence ID" value="CAG20204.1"/>
    <property type="molecule type" value="Genomic_DNA"/>
</dbReference>
<feature type="domain" description="GmrSD restriction endonucleases N-terminal" evidence="1">
    <location>
        <begin position="13"/>
        <end position="205"/>
    </location>
</feature>
<evidence type="ECO:0000259" key="1">
    <source>
        <dbReference type="Pfam" id="PF03235"/>
    </source>
</evidence>
<protein>
    <recommendedName>
        <fullName evidence="5">DUF262 domain-containing protein</fullName>
    </recommendedName>
</protein>
<evidence type="ECO:0000313" key="4">
    <source>
        <dbReference type="Proteomes" id="UP000000593"/>
    </source>
</evidence>
<keyword evidence="4" id="KW-1185">Reference proteome</keyword>
<dbReference type="HOGENOM" id="CLU_023391_0_0_6"/>
<feature type="domain" description="GmrSD restriction endonucleases C-terminal" evidence="2">
    <location>
        <begin position="495"/>
        <end position="610"/>
    </location>
</feature>
<dbReference type="PANTHER" id="PTHR35149">
    <property type="entry name" value="SLL5132 PROTEIN"/>
    <property type="match status" value="1"/>
</dbReference>
<dbReference type="STRING" id="298386.PBPRA1799"/>
<dbReference type="Pfam" id="PF03235">
    <property type="entry name" value="GmrSD_N"/>
    <property type="match status" value="1"/>
</dbReference>
<dbReference type="Proteomes" id="UP000000593">
    <property type="component" value="Chromosome 1"/>
</dbReference>
<name>Q6LR72_PHOPR</name>
<dbReference type="RefSeq" id="WP_011218512.1">
    <property type="nucleotide sequence ID" value="NC_006370.1"/>
</dbReference>
<evidence type="ECO:0000259" key="2">
    <source>
        <dbReference type="Pfam" id="PF07510"/>
    </source>
</evidence>
<evidence type="ECO:0000313" key="3">
    <source>
        <dbReference type="EMBL" id="CAG20204.1"/>
    </source>
</evidence>
<dbReference type="KEGG" id="ppr:PBPRA1799"/>
<reference evidence="4" key="1">
    <citation type="journal article" date="2005" name="Science">
        <title>Life at depth: Photobacterium profundum genome sequence and expression analysis.</title>
        <authorList>
            <person name="Vezzi A."/>
            <person name="Campanaro S."/>
            <person name="D'Angelo M."/>
            <person name="Simonato F."/>
            <person name="Vitulo N."/>
            <person name="Lauro F.M."/>
            <person name="Cestaro A."/>
            <person name="Malacrida G."/>
            <person name="Simionati B."/>
            <person name="Cannata N."/>
            <person name="Romualdi C."/>
            <person name="Bartlett D.H."/>
            <person name="Valle G."/>
        </authorList>
    </citation>
    <scope>NUCLEOTIDE SEQUENCE [LARGE SCALE GENOMIC DNA]</scope>
    <source>
        <strain evidence="4">ATCC BAA-1253 / SS9</strain>
    </source>
</reference>
<sequence>MDSNQSVLELSVAELFQQDDYIIPIYQRNYAWGESEVEQLLQDVWDIASKGKGQSTYYIGSLVAYKRDANQYETIDGQQRHTTLSIILSVLKNEFSTTLPDIHKLNLGFDSRPKSVQTLRKLFNEPNRRGDELEEANIRSAYEISKRFLSNHIKDIAQFSDYLLNNVRILRVIVPEDTDLNHYFEIMNNRGEQLEKHEVLKARLMSELTNDDERNTFASVWDACSEMNRYVQLGINSKVRSHVFGSNWNHIPQSFEVLCQQVKAESTDKQVRTMADIIGAPQYHAKKVPNHDVNEEAGTFGSVINFSNFLLHVLRVTLKKDIPLDDKRLLDTFAEEKPNARQFALDLLKCRMLFDRYTIKRENDEDWSLKTLTLYERKKRTFSYTNSASEERNQQLIMLLSMFHVSFPTLVYKHWLNASLHYLYANSTESGDVDSSEYTAFLEKLSDRFFFGRFGQLANNAEHTDYLDLTFADVDLHKVELDRTYLNQGTGVQNFIFNRLDYKLWKQLKQGKSFSGVNMDYIRKRVAGFSFSFRTSVEHYFPQNPLGSEPINKSDELPIGVDSFGNLCLISRHNNSKLSNYLPTAKKEHYEKATTVESLKQIFMMSYDQWGVGSEEGLKNIADHETMMIKELSTRFV</sequence>
<dbReference type="Pfam" id="PF07510">
    <property type="entry name" value="GmrSD_C"/>
    <property type="match status" value="1"/>
</dbReference>